<organism evidence="2 3">
    <name type="scientific">Purpureocillium lilacinum</name>
    <name type="common">Paecilomyces lilacinus</name>
    <dbReference type="NCBI Taxonomy" id="33203"/>
    <lineage>
        <taxon>Eukaryota</taxon>
        <taxon>Fungi</taxon>
        <taxon>Dikarya</taxon>
        <taxon>Ascomycota</taxon>
        <taxon>Pezizomycotina</taxon>
        <taxon>Sordariomycetes</taxon>
        <taxon>Hypocreomycetidae</taxon>
        <taxon>Hypocreales</taxon>
        <taxon>Ophiocordycipitaceae</taxon>
        <taxon>Purpureocillium</taxon>
    </lineage>
</organism>
<feature type="region of interest" description="Disordered" evidence="1">
    <location>
        <begin position="171"/>
        <end position="234"/>
    </location>
</feature>
<evidence type="ECO:0000256" key="1">
    <source>
        <dbReference type="SAM" id="MobiDB-lite"/>
    </source>
</evidence>
<accession>A0ABR0BSC6</accession>
<keyword evidence="3" id="KW-1185">Reference proteome</keyword>
<feature type="compositionally biased region" description="Low complexity" evidence="1">
    <location>
        <begin position="184"/>
        <end position="203"/>
    </location>
</feature>
<name>A0ABR0BSC6_PURLI</name>
<gene>
    <name evidence="2" type="ORF">Purlil1_8698</name>
</gene>
<comment type="caution">
    <text evidence="2">The sequence shown here is derived from an EMBL/GenBank/DDBJ whole genome shotgun (WGS) entry which is preliminary data.</text>
</comment>
<feature type="compositionally biased region" description="Basic residues" evidence="1">
    <location>
        <begin position="204"/>
        <end position="216"/>
    </location>
</feature>
<proteinExistence type="predicted"/>
<evidence type="ECO:0000313" key="2">
    <source>
        <dbReference type="EMBL" id="KAK4086964.1"/>
    </source>
</evidence>
<feature type="compositionally biased region" description="Acidic residues" evidence="1">
    <location>
        <begin position="225"/>
        <end position="234"/>
    </location>
</feature>
<sequence length="234" mass="24893">MLLARVRVPISRRAPHKQPDEGGGGGGLPVGPPSQRNPCPPLSRQFGHKLCTDTAKSTPPGTPPLFAARPAPAPIICGPSLSLCRWLARSLLSNVPPPPTGNALGWGWGLARRGGGFILLAEAKNSRAPSTHHRGGSNPYMGPSLARLPGAMYGIPSRVLRPGSRVAVSLHARPPARPPRRLARSLAHPQSPSPSPTQTQRQARAARKKTAHGRAVHWRDHGWDGMEEGMEGCH</sequence>
<dbReference type="EMBL" id="JAWRVI010000036">
    <property type="protein sequence ID" value="KAK4086964.1"/>
    <property type="molecule type" value="Genomic_DNA"/>
</dbReference>
<evidence type="ECO:0000313" key="3">
    <source>
        <dbReference type="Proteomes" id="UP001287286"/>
    </source>
</evidence>
<protein>
    <submittedName>
        <fullName evidence="2">Uncharacterized protein</fullName>
    </submittedName>
</protein>
<dbReference type="Proteomes" id="UP001287286">
    <property type="component" value="Unassembled WGS sequence"/>
</dbReference>
<feature type="region of interest" description="Disordered" evidence="1">
    <location>
        <begin position="8"/>
        <end position="57"/>
    </location>
</feature>
<reference evidence="2 3" key="1">
    <citation type="journal article" date="2024" name="Microbiol. Resour. Announc.">
        <title>Genome annotations for the ascomycete fungi Trichoderma harzianum, Trichoderma aggressivum, and Purpureocillium lilacinum.</title>
        <authorList>
            <person name="Beijen E.P.W."/>
            <person name="Ohm R.A."/>
        </authorList>
    </citation>
    <scope>NUCLEOTIDE SEQUENCE [LARGE SCALE GENOMIC DNA]</scope>
    <source>
        <strain evidence="2 3">CBS 150709</strain>
    </source>
</reference>